<name>A0AA86GKH2_9SPHN</name>
<organism evidence="2 3">
    <name type="scientific">Sphingopyxis granuli</name>
    <dbReference type="NCBI Taxonomy" id="267128"/>
    <lineage>
        <taxon>Bacteria</taxon>
        <taxon>Pseudomonadati</taxon>
        <taxon>Pseudomonadota</taxon>
        <taxon>Alphaproteobacteria</taxon>
        <taxon>Sphingomonadales</taxon>
        <taxon>Sphingomonadaceae</taxon>
        <taxon>Sphingopyxis</taxon>
    </lineage>
</organism>
<dbReference type="EMBL" id="CP012199">
    <property type="protein sequence ID" value="AMG73895.1"/>
    <property type="molecule type" value="Genomic_DNA"/>
</dbReference>
<keyword evidence="3" id="KW-1185">Reference proteome</keyword>
<dbReference type="SMART" id="SM00953">
    <property type="entry name" value="RES"/>
    <property type="match status" value="1"/>
</dbReference>
<accession>A0AA86GKH2</accession>
<dbReference type="InterPro" id="IPR014914">
    <property type="entry name" value="RES_dom"/>
</dbReference>
<dbReference type="Pfam" id="PF08808">
    <property type="entry name" value="RES"/>
    <property type="match status" value="1"/>
</dbReference>
<feature type="domain" description="RES" evidence="1">
    <location>
        <begin position="19"/>
        <end position="155"/>
    </location>
</feature>
<evidence type="ECO:0000313" key="3">
    <source>
        <dbReference type="Proteomes" id="UP000058599"/>
    </source>
</evidence>
<protein>
    <submittedName>
        <fullName evidence="2">RES domain protein</fullName>
    </submittedName>
</protein>
<evidence type="ECO:0000313" key="2">
    <source>
        <dbReference type="EMBL" id="AMG73895.1"/>
    </source>
</evidence>
<dbReference type="AlphaFoldDB" id="A0AA86GKH2"/>
<sequence length="176" mass="19839">MRFQGRCYRGHDPAWSFTPLSGEGAAITGGRFNRKGDRALYLSLDIMTAVGECTQGFSHRLQPLLMCEYDVDCDPVADLRDEAGRTKHGVAWEDLACGWLSHMQKRRDAPSWLVVDRLRSEGHSGILVPSFVPGASANHHNLVLWQWGPNLPHRVIVYDPSGRLPENQLSWPHIDR</sequence>
<proteinExistence type="predicted"/>
<evidence type="ECO:0000259" key="1">
    <source>
        <dbReference type="SMART" id="SM00953"/>
    </source>
</evidence>
<dbReference type="Proteomes" id="UP000058599">
    <property type="component" value="Chromosome"/>
</dbReference>
<gene>
    <name evidence="2" type="ORF">SGRAN_1510</name>
</gene>
<reference evidence="2 3" key="1">
    <citation type="journal article" date="2016" name="BMC Genomics">
        <title>Genomic analysis of the nitrate-respiring Sphingopyxis granuli (formerly Sphingomonas macrogoltabida) strain TFA.</title>
        <authorList>
            <person name="Garcia-Romero I."/>
            <person name="Perez-Pulido A.J."/>
            <person name="Gonzalez-Flores Y.E."/>
            <person name="Reyes-Ramirez F."/>
            <person name="Santero E."/>
            <person name="Floriano B."/>
        </authorList>
    </citation>
    <scope>NUCLEOTIDE SEQUENCE [LARGE SCALE GENOMIC DNA]</scope>
    <source>
        <strain evidence="2 3">TFA</strain>
    </source>
</reference>
<dbReference type="KEGG" id="sgi:SGRAN_1510"/>
<dbReference type="RefSeq" id="WP_067182234.1">
    <property type="nucleotide sequence ID" value="NZ_CP012199.1"/>
</dbReference>